<sequence>MFLENRTANIARRSMLIKHNPFSLTVILICLASCVMAELIEVASSPTHMWNGLAISKNGRMFATFHRMPDETENPSIAEVLSDGSVKPFPGGEWNNWIPGKPVDKAFVNTNAVQIFDDNFLWVVDFGAFDGKVIEGASKIVQIDLNTNKVHRIYSFGSEIAPLRSHLNDIRIKDRIAYISESGMGALIVLDLDTCKARRLLGNSPLTKADPNRIPIAEGKEMRDSSGKIVINHVDDIELSPDGQWLYFSTMTGPLRRIRTRYLRDQSLADSDLSGKVETYYDIPTIGGMTGDNEGNFYFSDATHSAISMLTPEKQMKFLVRDSRLAWPDAPYLANDGYLYIPVAQINRLPTSQGGVSRVQPPFKIFKLKVR</sequence>
<proteinExistence type="predicted"/>
<keyword evidence="2" id="KW-0964">Secreted</keyword>
<dbReference type="Pfam" id="PF03022">
    <property type="entry name" value="MRJP"/>
    <property type="match status" value="1"/>
</dbReference>
<dbReference type="PANTHER" id="PTHR10009:SF18">
    <property type="entry name" value="PROTEIN YELLOW-LIKE PROTEIN"/>
    <property type="match status" value="1"/>
</dbReference>
<protein>
    <recommendedName>
        <fullName evidence="5">Major royal jelly protein</fullName>
    </recommendedName>
</protein>
<evidence type="ECO:0000256" key="1">
    <source>
        <dbReference type="ARBA" id="ARBA00004613"/>
    </source>
</evidence>
<dbReference type="GO" id="GO:0005576">
    <property type="term" value="C:extracellular region"/>
    <property type="evidence" value="ECO:0007669"/>
    <property type="project" value="UniProtKB-SubCell"/>
</dbReference>
<name>A0A0C1EAP0_9BACT</name>
<organism evidence="3 4">
    <name type="scientific">Parachlamydia acanthamoebae</name>
    <dbReference type="NCBI Taxonomy" id="83552"/>
    <lineage>
        <taxon>Bacteria</taxon>
        <taxon>Pseudomonadati</taxon>
        <taxon>Chlamydiota</taxon>
        <taxon>Chlamydiia</taxon>
        <taxon>Parachlamydiales</taxon>
        <taxon>Parachlamydiaceae</taxon>
        <taxon>Parachlamydia</taxon>
    </lineage>
</organism>
<accession>A0A0C1EAP0</accession>
<comment type="subcellular location">
    <subcellularLocation>
        <location evidence="1">Secreted</location>
    </subcellularLocation>
</comment>
<dbReference type="Proteomes" id="UP000031307">
    <property type="component" value="Unassembled WGS sequence"/>
</dbReference>
<evidence type="ECO:0008006" key="5">
    <source>
        <dbReference type="Google" id="ProtNLM"/>
    </source>
</evidence>
<reference evidence="3 4" key="1">
    <citation type="journal article" date="2014" name="Mol. Biol. Evol.">
        <title>Massive expansion of Ubiquitination-related gene families within the Chlamydiae.</title>
        <authorList>
            <person name="Domman D."/>
            <person name="Collingro A."/>
            <person name="Lagkouvardos I."/>
            <person name="Gehre L."/>
            <person name="Weinmaier T."/>
            <person name="Rattei T."/>
            <person name="Subtil A."/>
            <person name="Horn M."/>
        </authorList>
    </citation>
    <scope>NUCLEOTIDE SEQUENCE [LARGE SCALE GENOMIC DNA]</scope>
    <source>
        <strain evidence="3 4">OEW1</strain>
    </source>
</reference>
<evidence type="ECO:0000313" key="4">
    <source>
        <dbReference type="Proteomes" id="UP000031307"/>
    </source>
</evidence>
<dbReference type="Gene3D" id="2.120.10.30">
    <property type="entry name" value="TolB, C-terminal domain"/>
    <property type="match status" value="1"/>
</dbReference>
<dbReference type="InterPro" id="IPR017996">
    <property type="entry name" value="MRJP/yellow-related"/>
</dbReference>
<dbReference type="SUPFAM" id="SSF63829">
    <property type="entry name" value="Calcium-dependent phosphotriesterase"/>
    <property type="match status" value="1"/>
</dbReference>
<dbReference type="AlphaFoldDB" id="A0A0C1EAP0"/>
<dbReference type="InterPro" id="IPR011042">
    <property type="entry name" value="6-blade_b-propeller_TolB-like"/>
</dbReference>
<dbReference type="EMBL" id="JSAM01000034">
    <property type="protein sequence ID" value="KIA78172.1"/>
    <property type="molecule type" value="Genomic_DNA"/>
</dbReference>
<dbReference type="PATRIC" id="fig|83552.4.peg.627"/>
<evidence type="ECO:0000313" key="3">
    <source>
        <dbReference type="EMBL" id="KIA78172.1"/>
    </source>
</evidence>
<comment type="caution">
    <text evidence="3">The sequence shown here is derived from an EMBL/GenBank/DDBJ whole genome shotgun (WGS) entry which is preliminary data.</text>
</comment>
<dbReference type="PANTHER" id="PTHR10009">
    <property type="entry name" value="PROTEIN YELLOW-RELATED"/>
    <property type="match status" value="1"/>
</dbReference>
<evidence type="ECO:0000256" key="2">
    <source>
        <dbReference type="ARBA" id="ARBA00022525"/>
    </source>
</evidence>
<gene>
    <name evidence="3" type="ORF">DB43_EO00080</name>
</gene>